<organism evidence="1 2">
    <name type="scientific">Quisquiliibacterium transsilvanicum</name>
    <dbReference type="NCBI Taxonomy" id="1549638"/>
    <lineage>
        <taxon>Bacteria</taxon>
        <taxon>Pseudomonadati</taxon>
        <taxon>Pseudomonadota</taxon>
        <taxon>Betaproteobacteria</taxon>
        <taxon>Burkholderiales</taxon>
        <taxon>Burkholderiaceae</taxon>
        <taxon>Quisquiliibacterium</taxon>
    </lineage>
</organism>
<sequence length="64" mass="6714">MSLLVGAVASSPPLKGQPTMKLCPIAIAVTCRKCPVVSVCPVKTVIGDYVKPEPDKPAAKPKKR</sequence>
<accession>A0A7W8HEF2</accession>
<evidence type="ECO:0000313" key="2">
    <source>
        <dbReference type="Proteomes" id="UP000532440"/>
    </source>
</evidence>
<evidence type="ECO:0000313" key="1">
    <source>
        <dbReference type="EMBL" id="MBB5270455.1"/>
    </source>
</evidence>
<dbReference type="EMBL" id="JACHGB010000001">
    <property type="protein sequence ID" value="MBB5270455.1"/>
    <property type="molecule type" value="Genomic_DNA"/>
</dbReference>
<dbReference type="AlphaFoldDB" id="A0A7W8HEF2"/>
<gene>
    <name evidence="1" type="ORF">HNQ70_000439</name>
</gene>
<proteinExistence type="predicted"/>
<dbReference type="Proteomes" id="UP000532440">
    <property type="component" value="Unassembled WGS sequence"/>
</dbReference>
<comment type="caution">
    <text evidence="1">The sequence shown here is derived from an EMBL/GenBank/DDBJ whole genome shotgun (WGS) entry which is preliminary data.</text>
</comment>
<reference evidence="1 2" key="1">
    <citation type="submission" date="2020-08" db="EMBL/GenBank/DDBJ databases">
        <title>Genomic Encyclopedia of Type Strains, Phase IV (KMG-IV): sequencing the most valuable type-strain genomes for metagenomic binning, comparative biology and taxonomic classification.</title>
        <authorList>
            <person name="Goeker M."/>
        </authorList>
    </citation>
    <scope>NUCLEOTIDE SEQUENCE [LARGE SCALE GENOMIC DNA]</scope>
    <source>
        <strain evidence="1 2">DSM 29781</strain>
    </source>
</reference>
<name>A0A7W8HEF2_9BURK</name>
<dbReference type="RefSeq" id="WP_183964334.1">
    <property type="nucleotide sequence ID" value="NZ_BAABEW010000004.1"/>
</dbReference>
<keyword evidence="2" id="KW-1185">Reference proteome</keyword>
<protein>
    <submittedName>
        <fullName evidence="1">Uncharacterized protein</fullName>
    </submittedName>
</protein>